<dbReference type="InterPro" id="IPR011992">
    <property type="entry name" value="EF-hand-dom_pair"/>
</dbReference>
<dbReference type="EMBL" id="LSNE01000009">
    <property type="protein sequence ID" value="KXI27995.1"/>
    <property type="molecule type" value="Genomic_DNA"/>
</dbReference>
<feature type="domain" description="EF-hand" evidence="2">
    <location>
        <begin position="18"/>
        <end position="35"/>
    </location>
</feature>
<reference evidence="4" key="1">
    <citation type="submission" date="2016-02" db="EMBL/GenBank/DDBJ databases">
        <authorList>
            <person name="Schultz-Johansen M."/>
            <person name="Glaring M.A."/>
            <person name="Bech P.K."/>
            <person name="Stougaard P."/>
        </authorList>
    </citation>
    <scope>NUCLEOTIDE SEQUENCE [LARGE SCALE GENOMIC DNA]</scope>
    <source>
        <strain evidence="4">S66</strain>
    </source>
</reference>
<keyword evidence="4" id="KW-1185">Reference proteome</keyword>
<dbReference type="STRING" id="1799789.AX660_19435"/>
<feature type="domain" description="EF-hand" evidence="2">
    <location>
        <begin position="44"/>
        <end position="63"/>
    </location>
</feature>
<feature type="signal peptide" evidence="1">
    <location>
        <begin position="1"/>
        <end position="15"/>
    </location>
</feature>
<dbReference type="GO" id="GO:0005509">
    <property type="term" value="F:calcium ion binding"/>
    <property type="evidence" value="ECO:0007669"/>
    <property type="project" value="InterPro"/>
</dbReference>
<organism evidence="3 4">
    <name type="scientific">Paraglaciecola hydrolytica</name>
    <dbReference type="NCBI Taxonomy" id="1799789"/>
    <lineage>
        <taxon>Bacteria</taxon>
        <taxon>Pseudomonadati</taxon>
        <taxon>Pseudomonadota</taxon>
        <taxon>Gammaproteobacteria</taxon>
        <taxon>Alteromonadales</taxon>
        <taxon>Alteromonadaceae</taxon>
        <taxon>Paraglaciecola</taxon>
    </lineage>
</organism>
<keyword evidence="1" id="KW-0732">Signal</keyword>
<dbReference type="Gene3D" id="1.10.238.10">
    <property type="entry name" value="EF-hand"/>
    <property type="match status" value="1"/>
</dbReference>
<dbReference type="SUPFAM" id="SSF47473">
    <property type="entry name" value="EF-hand"/>
    <property type="match status" value="1"/>
</dbReference>
<dbReference type="InterPro" id="IPR018247">
    <property type="entry name" value="EF_Hand_1_Ca_BS"/>
</dbReference>
<evidence type="ECO:0000313" key="3">
    <source>
        <dbReference type="EMBL" id="KXI27995.1"/>
    </source>
</evidence>
<comment type="caution">
    <text evidence="3">The sequence shown here is derived from an EMBL/GenBank/DDBJ whole genome shotgun (WGS) entry which is preliminary data.</text>
</comment>
<evidence type="ECO:0000259" key="2">
    <source>
        <dbReference type="Pfam" id="PF13202"/>
    </source>
</evidence>
<proteinExistence type="predicted"/>
<dbReference type="InterPro" id="IPR002048">
    <property type="entry name" value="EF_hand_dom"/>
</dbReference>
<dbReference type="AlphaFoldDB" id="A0A148KP27"/>
<sequence>MLSTLLMLTAASVFAAGDAFSMLDSNSDGLISQDEAKVDDTLTAIFADLDINQDGYLSKLELEVRTEN</sequence>
<dbReference type="Pfam" id="PF13202">
    <property type="entry name" value="EF-hand_5"/>
    <property type="match status" value="2"/>
</dbReference>
<evidence type="ECO:0000313" key="4">
    <source>
        <dbReference type="Proteomes" id="UP000070299"/>
    </source>
</evidence>
<gene>
    <name evidence="3" type="ORF">AX660_19435</name>
</gene>
<name>A0A148KP27_9ALTE</name>
<dbReference type="Proteomes" id="UP000070299">
    <property type="component" value="Unassembled WGS sequence"/>
</dbReference>
<feature type="chain" id="PRO_5012452742" description="EF-hand domain-containing protein" evidence="1">
    <location>
        <begin position="16"/>
        <end position="68"/>
    </location>
</feature>
<dbReference type="PROSITE" id="PS00018">
    <property type="entry name" value="EF_HAND_1"/>
    <property type="match status" value="1"/>
</dbReference>
<evidence type="ECO:0000256" key="1">
    <source>
        <dbReference type="SAM" id="SignalP"/>
    </source>
</evidence>
<protein>
    <recommendedName>
        <fullName evidence="2">EF-hand domain-containing protein</fullName>
    </recommendedName>
</protein>
<accession>A0A148KP27</accession>